<organism evidence="1">
    <name type="scientific">Oryza glumipatula</name>
    <dbReference type="NCBI Taxonomy" id="40148"/>
    <lineage>
        <taxon>Eukaryota</taxon>
        <taxon>Viridiplantae</taxon>
        <taxon>Streptophyta</taxon>
        <taxon>Embryophyta</taxon>
        <taxon>Tracheophyta</taxon>
        <taxon>Spermatophyta</taxon>
        <taxon>Magnoliopsida</taxon>
        <taxon>Liliopsida</taxon>
        <taxon>Poales</taxon>
        <taxon>Poaceae</taxon>
        <taxon>BOP clade</taxon>
        <taxon>Oryzoideae</taxon>
        <taxon>Oryzeae</taxon>
        <taxon>Oryzinae</taxon>
        <taxon>Oryza</taxon>
    </lineage>
</organism>
<evidence type="ECO:0000313" key="2">
    <source>
        <dbReference type="Proteomes" id="UP000026961"/>
    </source>
</evidence>
<sequence length="180" mass="19867">MRLPADRSNSTLAGAVLFISPTLLLPLSRPLAPLGGVPDLTSKVGHPRQRRRRWWQDCRRRRSPFPLTTTIAILLLPTPRRFLPPPAVPIVRSPGGGDQPLQKEQVVFNPSQERKKRETSSSPSFNFPLLLLSPWLHPLPPPLPPRLSSSPRPATCSLPPNRVFPTIGRSRAAIAAAARC</sequence>
<dbReference type="AlphaFoldDB" id="A0A0D9YM57"/>
<name>A0A0D9YM57_9ORYZ</name>
<dbReference type="EnsemblPlants" id="OGLUM02G03180.6">
    <property type="protein sequence ID" value="OGLUM02G03180.6"/>
    <property type="gene ID" value="OGLUM02G03180"/>
</dbReference>
<reference evidence="1" key="1">
    <citation type="submission" date="2015-04" db="UniProtKB">
        <authorList>
            <consortium name="EnsemblPlants"/>
        </authorList>
    </citation>
    <scope>IDENTIFICATION</scope>
</reference>
<proteinExistence type="predicted"/>
<evidence type="ECO:0000313" key="1">
    <source>
        <dbReference type="EnsemblPlants" id="OGLUM02G03180.6"/>
    </source>
</evidence>
<protein>
    <submittedName>
        <fullName evidence="1">Uncharacterized protein</fullName>
    </submittedName>
</protein>
<accession>A0A0D9YM57</accession>
<dbReference type="Gramene" id="OGLUM02G03180.6">
    <property type="protein sequence ID" value="OGLUM02G03180.6"/>
    <property type="gene ID" value="OGLUM02G03180"/>
</dbReference>
<keyword evidence="2" id="KW-1185">Reference proteome</keyword>
<dbReference type="HOGENOM" id="CLU_1498555_0_0_1"/>
<dbReference type="Proteomes" id="UP000026961">
    <property type="component" value="Chromosome 2"/>
</dbReference>
<reference evidence="1" key="2">
    <citation type="submission" date="2018-05" db="EMBL/GenBank/DDBJ databases">
        <title>OgluRS3 (Oryza glumaepatula Reference Sequence Version 3).</title>
        <authorList>
            <person name="Zhang J."/>
            <person name="Kudrna D."/>
            <person name="Lee S."/>
            <person name="Talag J."/>
            <person name="Welchert J."/>
            <person name="Wing R.A."/>
        </authorList>
    </citation>
    <scope>NUCLEOTIDE SEQUENCE [LARGE SCALE GENOMIC DNA]</scope>
</reference>